<feature type="region of interest" description="Disordered" evidence="1">
    <location>
        <begin position="421"/>
        <end position="494"/>
    </location>
</feature>
<feature type="compositionally biased region" description="Polar residues" evidence="1">
    <location>
        <begin position="549"/>
        <end position="565"/>
    </location>
</feature>
<feature type="compositionally biased region" description="Basic and acidic residues" evidence="1">
    <location>
        <begin position="422"/>
        <end position="431"/>
    </location>
</feature>
<feature type="region of interest" description="Disordered" evidence="1">
    <location>
        <begin position="792"/>
        <end position="830"/>
    </location>
</feature>
<feature type="region of interest" description="Disordered" evidence="1">
    <location>
        <begin position="104"/>
        <end position="126"/>
    </location>
</feature>
<accession>A0A9N8ZAY7</accession>
<feature type="region of interest" description="Disordered" evidence="1">
    <location>
        <begin position="301"/>
        <end position="401"/>
    </location>
</feature>
<organism evidence="2 3">
    <name type="scientific">Ambispora gerdemannii</name>
    <dbReference type="NCBI Taxonomy" id="144530"/>
    <lineage>
        <taxon>Eukaryota</taxon>
        <taxon>Fungi</taxon>
        <taxon>Fungi incertae sedis</taxon>
        <taxon>Mucoromycota</taxon>
        <taxon>Glomeromycotina</taxon>
        <taxon>Glomeromycetes</taxon>
        <taxon>Archaeosporales</taxon>
        <taxon>Ambisporaceae</taxon>
        <taxon>Ambispora</taxon>
    </lineage>
</organism>
<feature type="compositionally biased region" description="Polar residues" evidence="1">
    <location>
        <begin position="794"/>
        <end position="830"/>
    </location>
</feature>
<sequence length="930" mass="104368">MGKKHKNRQSLPQTPQTPGQPNQTPNQRKQQTPSGKSSHRQSHQFSSNYSPFGQRQQQQTPFGQFGSSQRQTQTPSSSQLLLGQRQTTAEKLQADFDAWSSNVRQQYQTPSSQAFPNQTPQHSTPSFTPSGQLIMGQTPQQENPHFSSPFFLYNYESKTKNIHITNPIPDELQAQTSKPILVETKTTINPMTPVEAKTYTNNPIHIDKESKENSIDYKEKKIVSFSTHIRWGMANEIKDPAVKDENIDNQVEKKQLQTSITKSDKEINELSEGIDAMMDIDKPEPQAKKLAEESNLLEISISNNETDTQVQKVEESLTELETSEKRVDGLNAEATDFSSSDGSTPDKKNKEFKKNKRNFKYKNRKERRAKFVSTSQDNGKMKNETKTDSEILSSEKKESGVEQFQIVSQLENLKIVNYDPLFDEKKPDDNNRIVNYDLSSDGEKPDDNEKIVNCYPSSDEDKPDDNKKSLKKGGIQAKSPCSSEENLVESKNQDLLSHKIDKSIRVEENIESISDSSVSTIKSDDGGENSQTCSFSDQKVALETTLQDCDNTSENKIPPSTQSPADSEYYGDISFQTPRVKTSRRSFMNNISKEPRRISSGSQITSVSVAKAVKFFDMEIESVDDQNQTPVPSRTQIARTPVTTQTPNWIQDPNSVQTPTLIRDPSSSSVKTPNLIQNPSPVQAPGLIQNHPTPNLTQNLSSVQTPIVIQNPEIPMKTPIVVIQNNESSISTETPMKTHVIQNPETPMKSSITPRYNLRTRTPSSANVSMNSVPRQTKSMRILSLHAIEEKIPTTPSKSTQITELSKSTTIDDSASTSYNSNNLQTSINKNEFSTPSTVKHATTLSRTPKPWPLEIEILREELESEFRRRNITQKELANEICATIKTLPGSESVTFSQSSCSSFLRGVSKPRSTLVFDAMRKWIDSQTRN</sequence>
<feature type="compositionally biased region" description="Polar residues" evidence="1">
    <location>
        <begin position="479"/>
        <end position="494"/>
    </location>
</feature>
<dbReference type="OrthoDB" id="9385071at2759"/>
<protein>
    <submittedName>
        <fullName evidence="2">9529_t:CDS:1</fullName>
    </submittedName>
</protein>
<dbReference type="EMBL" id="CAJVPL010000348">
    <property type="protein sequence ID" value="CAG8486235.1"/>
    <property type="molecule type" value="Genomic_DNA"/>
</dbReference>
<name>A0A9N8ZAY7_9GLOM</name>
<dbReference type="AlphaFoldDB" id="A0A9N8ZAY7"/>
<feature type="compositionally biased region" description="Basic and acidic residues" evidence="1">
    <location>
        <begin position="441"/>
        <end position="450"/>
    </location>
</feature>
<comment type="caution">
    <text evidence="2">The sequence shown here is derived from an EMBL/GenBank/DDBJ whole genome shotgun (WGS) entry which is preliminary data.</text>
</comment>
<dbReference type="Proteomes" id="UP000789831">
    <property type="component" value="Unassembled WGS sequence"/>
</dbReference>
<feature type="compositionally biased region" description="Low complexity" evidence="1">
    <location>
        <begin position="12"/>
        <end position="27"/>
    </location>
</feature>
<evidence type="ECO:0000313" key="2">
    <source>
        <dbReference type="EMBL" id="CAG8486235.1"/>
    </source>
</evidence>
<feature type="compositionally biased region" description="Basic and acidic residues" evidence="1">
    <location>
        <begin position="379"/>
        <end position="400"/>
    </location>
</feature>
<evidence type="ECO:0000313" key="3">
    <source>
        <dbReference type="Proteomes" id="UP000789831"/>
    </source>
</evidence>
<feature type="compositionally biased region" description="Basic residues" evidence="1">
    <location>
        <begin position="350"/>
        <end position="370"/>
    </location>
</feature>
<feature type="compositionally biased region" description="Polar residues" evidence="1">
    <location>
        <begin position="301"/>
        <end position="311"/>
    </location>
</feature>
<gene>
    <name evidence="2" type="ORF">AGERDE_LOCUS3498</name>
</gene>
<feature type="region of interest" description="Disordered" evidence="1">
    <location>
        <begin position="549"/>
        <end position="570"/>
    </location>
</feature>
<feature type="region of interest" description="Disordered" evidence="1">
    <location>
        <begin position="514"/>
        <end position="533"/>
    </location>
</feature>
<keyword evidence="3" id="KW-1185">Reference proteome</keyword>
<feature type="region of interest" description="Disordered" evidence="1">
    <location>
        <begin position="1"/>
        <end position="88"/>
    </location>
</feature>
<proteinExistence type="predicted"/>
<reference evidence="2" key="1">
    <citation type="submission" date="2021-06" db="EMBL/GenBank/DDBJ databases">
        <authorList>
            <person name="Kallberg Y."/>
            <person name="Tangrot J."/>
            <person name="Rosling A."/>
        </authorList>
    </citation>
    <scope>NUCLEOTIDE SEQUENCE</scope>
    <source>
        <strain evidence="2">MT106</strain>
    </source>
</reference>
<feature type="compositionally biased region" description="Low complexity" evidence="1">
    <location>
        <begin position="50"/>
        <end position="84"/>
    </location>
</feature>
<evidence type="ECO:0000256" key="1">
    <source>
        <dbReference type="SAM" id="MobiDB-lite"/>
    </source>
</evidence>